<evidence type="ECO:0000256" key="1">
    <source>
        <dbReference type="ARBA" id="ARBA00008950"/>
    </source>
</evidence>
<evidence type="ECO:0000313" key="3">
    <source>
        <dbReference type="EMBL" id="SMX28079.1"/>
    </source>
</evidence>
<evidence type="ECO:0000313" key="4">
    <source>
        <dbReference type="Proteomes" id="UP000225972"/>
    </source>
</evidence>
<dbReference type="CDD" id="cd00838">
    <property type="entry name" value="MPP_superfamily"/>
    <property type="match status" value="1"/>
</dbReference>
<organism evidence="3 4">
    <name type="scientific">Pelagimonas phthalicica</name>
    <dbReference type="NCBI Taxonomy" id="1037362"/>
    <lineage>
        <taxon>Bacteria</taxon>
        <taxon>Pseudomonadati</taxon>
        <taxon>Pseudomonadota</taxon>
        <taxon>Alphaproteobacteria</taxon>
        <taxon>Rhodobacterales</taxon>
        <taxon>Roseobacteraceae</taxon>
        <taxon>Pelagimonas</taxon>
    </lineage>
</organism>
<sequence>MEAFHMQHLFDDDAPVLIFGGPYSNLQATQAMRAEASRHGIPADHCICTGDVVAYCGDPVETINEIRDWGCAVIAGNCERQLAVGADDCGCGFDEGSTCDLLSVGWYRHANALINEDARDWMRALPDAAVFTHQRQSAVITHGGFTNISRFLWSVSPEQAFLEELQTLAAKSPAHTAPNWIFAGHSGIPFQRQIGASTWVNAGVIGMPPHDGQTETRYALLQDGQVSFHSLTYDVDAAYNSMMTAGLTQGYHQGLTSGYWPSEDVLPPTLRRPPPLASLG</sequence>
<protein>
    <submittedName>
        <fullName evidence="3">Calcineurin-like phosphoesterase superfamily domain protein</fullName>
    </submittedName>
</protein>
<dbReference type="Proteomes" id="UP000225972">
    <property type="component" value="Unassembled WGS sequence"/>
</dbReference>
<dbReference type="InterPro" id="IPR029052">
    <property type="entry name" value="Metallo-depent_PP-like"/>
</dbReference>
<accession>A0A238JBW0</accession>
<name>A0A238JBW0_9RHOB</name>
<comment type="similarity">
    <text evidence="1">Belongs to the metallophosphoesterase superfamily. YfcE family.</text>
</comment>
<proteinExistence type="inferred from homology"/>
<reference evidence="4" key="1">
    <citation type="submission" date="2017-05" db="EMBL/GenBank/DDBJ databases">
        <authorList>
            <person name="Rodrigo-Torres L."/>
            <person name="Arahal R. D."/>
            <person name="Lucena T."/>
        </authorList>
    </citation>
    <scope>NUCLEOTIDE SEQUENCE [LARGE SCALE GENOMIC DNA]</scope>
    <source>
        <strain evidence="4">CECT 8649</strain>
    </source>
</reference>
<dbReference type="EMBL" id="FXXP01000002">
    <property type="protein sequence ID" value="SMX28079.1"/>
    <property type="molecule type" value="Genomic_DNA"/>
</dbReference>
<gene>
    <name evidence="3" type="ORF">TRP8649_02192</name>
</gene>
<dbReference type="AlphaFoldDB" id="A0A238JBW0"/>
<dbReference type="Pfam" id="PF12850">
    <property type="entry name" value="Metallophos_2"/>
    <property type="match status" value="1"/>
</dbReference>
<dbReference type="SUPFAM" id="SSF56300">
    <property type="entry name" value="Metallo-dependent phosphatases"/>
    <property type="match status" value="1"/>
</dbReference>
<evidence type="ECO:0000259" key="2">
    <source>
        <dbReference type="Pfam" id="PF12850"/>
    </source>
</evidence>
<feature type="domain" description="Calcineurin-like phosphoesterase" evidence="2">
    <location>
        <begin position="40"/>
        <end position="220"/>
    </location>
</feature>
<dbReference type="Gene3D" id="3.60.21.10">
    <property type="match status" value="1"/>
</dbReference>
<dbReference type="InterPro" id="IPR024654">
    <property type="entry name" value="Calcineurin-like_PHP_lpxH"/>
</dbReference>
<keyword evidence="4" id="KW-1185">Reference proteome</keyword>